<evidence type="ECO:0000313" key="1">
    <source>
        <dbReference type="EMBL" id="AIY65208.1"/>
    </source>
</evidence>
<dbReference type="Proteomes" id="UP000030341">
    <property type="component" value="Chromosome 1"/>
</dbReference>
<sequence length="66" mass="7726">MGVVEVIMNYRLLEHDEVIQSGDEFLEDDAKTWTEITDKSPCSWTIGMKWKGRGLKPMRRKVQNNN</sequence>
<dbReference type="STRING" id="1348114.OM33_08570"/>
<dbReference type="EMBL" id="CP009888">
    <property type="protein sequence ID" value="AIY65208.1"/>
    <property type="molecule type" value="Genomic_DNA"/>
</dbReference>
<reference evidence="1 2" key="1">
    <citation type="submission" date="2014-11" db="EMBL/GenBank/DDBJ databases">
        <title>Complete Genome Sequence of Pseudoalteromonas sp. Strain OCN003 Isolated from Kaneohe Bay, Oahu, Hawaii.</title>
        <authorList>
            <person name="Beurmann S."/>
            <person name="Videau P."/>
            <person name="Ushijima B."/>
            <person name="Smith A.M."/>
            <person name="Aeby G.S."/>
            <person name="Callahan S.M."/>
            <person name="Belcaid M."/>
        </authorList>
    </citation>
    <scope>NUCLEOTIDE SEQUENCE [LARGE SCALE GENOMIC DNA]</scope>
    <source>
        <strain evidence="1 2">OCN003</strain>
    </source>
</reference>
<keyword evidence="2" id="KW-1185">Reference proteome</keyword>
<organism evidence="1 2">
    <name type="scientific">Pseudoalteromonas piratica</name>
    <dbReference type="NCBI Taxonomy" id="1348114"/>
    <lineage>
        <taxon>Bacteria</taxon>
        <taxon>Pseudomonadati</taxon>
        <taxon>Pseudomonadota</taxon>
        <taxon>Gammaproteobacteria</taxon>
        <taxon>Alteromonadales</taxon>
        <taxon>Pseudoalteromonadaceae</taxon>
        <taxon>Pseudoalteromonas</taxon>
    </lineage>
</organism>
<proteinExistence type="predicted"/>
<protein>
    <submittedName>
        <fullName evidence="1">Uncharacterized protein</fullName>
    </submittedName>
</protein>
<dbReference type="AlphaFoldDB" id="A0A0A7EF98"/>
<dbReference type="KEGG" id="pseo:OM33_08570"/>
<dbReference type="HOGENOM" id="CLU_2828039_0_0_6"/>
<gene>
    <name evidence="1" type="ORF">OM33_08570</name>
</gene>
<name>A0A0A7EF98_9GAMM</name>
<evidence type="ECO:0000313" key="2">
    <source>
        <dbReference type="Proteomes" id="UP000030341"/>
    </source>
</evidence>
<accession>A0A0A7EF98</accession>